<feature type="region of interest" description="Disordered" evidence="2">
    <location>
        <begin position="292"/>
        <end position="316"/>
    </location>
</feature>
<evidence type="ECO:0000313" key="4">
    <source>
        <dbReference type="Proteomes" id="UP000006906"/>
    </source>
</evidence>
<dbReference type="PANTHER" id="PTHR48100:SF1">
    <property type="entry name" value="HISTIDINE PHOSPHATASE FAMILY PROTEIN-RELATED"/>
    <property type="match status" value="1"/>
</dbReference>
<dbReference type="Proteomes" id="UP000006906">
    <property type="component" value="Chromosome 12"/>
</dbReference>
<dbReference type="OrthoDB" id="496981at2759"/>
<accession>A0A2K3D400</accession>
<evidence type="ECO:0000256" key="2">
    <source>
        <dbReference type="SAM" id="MobiDB-lite"/>
    </source>
</evidence>
<dbReference type="FunCoup" id="A0A2K3D400">
    <property type="interactions" value="1034"/>
</dbReference>
<dbReference type="InParanoid" id="A0A2K3D400"/>
<protein>
    <recommendedName>
        <fullName evidence="5">Phosphoglycerate mutase-like protein</fullName>
    </recommendedName>
</protein>
<gene>
    <name evidence="3" type="ORF">CHLRE_12g518950v5</name>
</gene>
<evidence type="ECO:0000313" key="3">
    <source>
        <dbReference type="EMBL" id="PNW75247.1"/>
    </source>
</evidence>
<dbReference type="InterPro" id="IPR050275">
    <property type="entry name" value="PGM_Phosphatase"/>
</dbReference>
<dbReference type="Pfam" id="PF00300">
    <property type="entry name" value="His_Phos_1"/>
    <property type="match status" value="1"/>
</dbReference>
<keyword evidence="4" id="KW-1185">Reference proteome</keyword>
<dbReference type="GeneID" id="5722619"/>
<dbReference type="PaxDb" id="3055-EDP00763"/>
<dbReference type="InterPro" id="IPR013078">
    <property type="entry name" value="His_Pase_superF_clade-1"/>
</dbReference>
<dbReference type="EMBL" id="CM008973">
    <property type="protein sequence ID" value="PNW75247.1"/>
    <property type="molecule type" value="Genomic_DNA"/>
</dbReference>
<reference evidence="3 4" key="1">
    <citation type="journal article" date="2007" name="Science">
        <title>The Chlamydomonas genome reveals the evolution of key animal and plant functions.</title>
        <authorList>
            <person name="Merchant S.S."/>
            <person name="Prochnik S.E."/>
            <person name="Vallon O."/>
            <person name="Harris E.H."/>
            <person name="Karpowicz S.J."/>
            <person name="Witman G.B."/>
            <person name="Terry A."/>
            <person name="Salamov A."/>
            <person name="Fritz-Laylin L.K."/>
            <person name="Marechal-Drouard L."/>
            <person name="Marshall W.F."/>
            <person name="Qu L.H."/>
            <person name="Nelson D.R."/>
            <person name="Sanderfoot A.A."/>
            <person name="Spalding M.H."/>
            <person name="Kapitonov V.V."/>
            <person name="Ren Q."/>
            <person name="Ferris P."/>
            <person name="Lindquist E."/>
            <person name="Shapiro H."/>
            <person name="Lucas S.M."/>
            <person name="Grimwood J."/>
            <person name="Schmutz J."/>
            <person name="Cardol P."/>
            <person name="Cerutti H."/>
            <person name="Chanfreau G."/>
            <person name="Chen C.L."/>
            <person name="Cognat V."/>
            <person name="Croft M.T."/>
            <person name="Dent R."/>
            <person name="Dutcher S."/>
            <person name="Fernandez E."/>
            <person name="Fukuzawa H."/>
            <person name="Gonzalez-Ballester D."/>
            <person name="Gonzalez-Halphen D."/>
            <person name="Hallmann A."/>
            <person name="Hanikenne M."/>
            <person name="Hippler M."/>
            <person name="Inwood W."/>
            <person name="Jabbari K."/>
            <person name="Kalanon M."/>
            <person name="Kuras R."/>
            <person name="Lefebvre P.A."/>
            <person name="Lemaire S.D."/>
            <person name="Lobanov A.V."/>
            <person name="Lohr M."/>
            <person name="Manuell A."/>
            <person name="Meier I."/>
            <person name="Mets L."/>
            <person name="Mittag M."/>
            <person name="Mittelmeier T."/>
            <person name="Moroney J.V."/>
            <person name="Moseley J."/>
            <person name="Napoli C."/>
            <person name="Nedelcu A.M."/>
            <person name="Niyogi K."/>
            <person name="Novoselov S.V."/>
            <person name="Paulsen I.T."/>
            <person name="Pazour G."/>
            <person name="Purton S."/>
            <person name="Ral J.P."/>
            <person name="Riano-Pachon D.M."/>
            <person name="Riekhof W."/>
            <person name="Rymarquis L."/>
            <person name="Schroda M."/>
            <person name="Stern D."/>
            <person name="Umen J."/>
            <person name="Willows R."/>
            <person name="Wilson N."/>
            <person name="Zimmer S.L."/>
            <person name="Allmer J."/>
            <person name="Balk J."/>
            <person name="Bisova K."/>
            <person name="Chen C.J."/>
            <person name="Elias M."/>
            <person name="Gendler K."/>
            <person name="Hauser C."/>
            <person name="Lamb M.R."/>
            <person name="Ledford H."/>
            <person name="Long J.C."/>
            <person name="Minagawa J."/>
            <person name="Page M.D."/>
            <person name="Pan J."/>
            <person name="Pootakham W."/>
            <person name="Roje S."/>
            <person name="Rose A."/>
            <person name="Stahlberg E."/>
            <person name="Terauchi A.M."/>
            <person name="Yang P."/>
            <person name="Ball S."/>
            <person name="Bowler C."/>
            <person name="Dieckmann C.L."/>
            <person name="Gladyshev V.N."/>
            <person name="Green P."/>
            <person name="Jorgensen R."/>
            <person name="Mayfield S."/>
            <person name="Mueller-Roeber B."/>
            <person name="Rajamani S."/>
            <person name="Sayre R.T."/>
            <person name="Brokstein P."/>
            <person name="Dubchak I."/>
            <person name="Goodstein D."/>
            <person name="Hornick L."/>
            <person name="Huang Y.W."/>
            <person name="Jhaveri J."/>
            <person name="Luo Y."/>
            <person name="Martinez D."/>
            <person name="Ngau W.C."/>
            <person name="Otillar B."/>
            <person name="Poliakov A."/>
            <person name="Porter A."/>
            <person name="Szajkowski L."/>
            <person name="Werner G."/>
            <person name="Zhou K."/>
            <person name="Grigoriev I.V."/>
            <person name="Rokhsar D.S."/>
            <person name="Grossman A.R."/>
        </authorList>
    </citation>
    <scope>NUCLEOTIDE SEQUENCE [LARGE SCALE GENOMIC DNA]</scope>
    <source>
        <strain evidence="4">CC-503</strain>
    </source>
</reference>
<dbReference type="PANTHER" id="PTHR48100">
    <property type="entry name" value="BROAD-SPECIFICITY PHOSPHATASE YOR283W-RELATED"/>
    <property type="match status" value="1"/>
</dbReference>
<dbReference type="GO" id="GO:0005737">
    <property type="term" value="C:cytoplasm"/>
    <property type="evidence" value="ECO:0000318"/>
    <property type="project" value="GO_Central"/>
</dbReference>
<dbReference type="OMA" id="FEACREH"/>
<organism evidence="3 4">
    <name type="scientific">Chlamydomonas reinhardtii</name>
    <name type="common">Chlamydomonas smithii</name>
    <dbReference type="NCBI Taxonomy" id="3055"/>
    <lineage>
        <taxon>Eukaryota</taxon>
        <taxon>Viridiplantae</taxon>
        <taxon>Chlorophyta</taxon>
        <taxon>core chlorophytes</taxon>
        <taxon>Chlorophyceae</taxon>
        <taxon>CS clade</taxon>
        <taxon>Chlamydomonadales</taxon>
        <taxon>Chlamydomonadaceae</taxon>
        <taxon>Chlamydomonas</taxon>
    </lineage>
</organism>
<comment type="similarity">
    <text evidence="1">Belongs to the phosphoglycerate mutase family.</text>
</comment>
<dbReference type="GO" id="GO:0016791">
    <property type="term" value="F:phosphatase activity"/>
    <property type="evidence" value="ECO:0000318"/>
    <property type="project" value="GO_Central"/>
</dbReference>
<dbReference type="SUPFAM" id="SSF53254">
    <property type="entry name" value="Phosphoglycerate mutase-like"/>
    <property type="match status" value="1"/>
</dbReference>
<dbReference type="SMART" id="SM00855">
    <property type="entry name" value="PGAM"/>
    <property type="match status" value="1"/>
</dbReference>
<dbReference type="Gramene" id="PNW75247">
    <property type="protein sequence ID" value="PNW75247"/>
    <property type="gene ID" value="CHLRE_12g518950v5"/>
</dbReference>
<dbReference type="KEGG" id="cre:CHLRE_12g518950v5"/>
<name>A0A2K3D400_CHLRE</name>
<proteinExistence type="inferred from homology"/>
<dbReference type="RefSeq" id="XP_001697071.2">
    <property type="nucleotide sequence ID" value="XM_001697019.2"/>
</dbReference>
<dbReference type="InterPro" id="IPR029033">
    <property type="entry name" value="His_PPase_superfam"/>
</dbReference>
<dbReference type="AlphaFoldDB" id="A0A2K3D400"/>
<dbReference type="CDD" id="cd07067">
    <property type="entry name" value="HP_PGM_like"/>
    <property type="match status" value="1"/>
</dbReference>
<evidence type="ECO:0000256" key="1">
    <source>
        <dbReference type="ARBA" id="ARBA00038362"/>
    </source>
</evidence>
<sequence>MPPTNRVADPEDAENTKNSVCPRINMIPVKYTKTIHFVRHGQGFHNVAGQINHDNYKSWEHFDAHLTELGWRQAENLGKHVAATRLPVELVVVAPLQRAMETAVAAFGKHEDPAVAAAAASGAANGNGNGVSSSSGDDVPLLMVAQEGVEGKATAHAAVSGRGCPPFLAHELCREHIGVHPCDKRSSITEYRKRFPGIDFSLVSPDEDVLWTADVRESKEAIRRRGLAFLKWLLTRPEREIAVVTHSSFLHFTLSCFGHGAATQVQGELHKWYENCEMRTVVLTDDSDEGVAAASHGATDPWHFAGGSNAVSGQQQ</sequence>
<dbReference type="Gene3D" id="3.40.50.1240">
    <property type="entry name" value="Phosphoglycerate mutase-like"/>
    <property type="match status" value="2"/>
</dbReference>
<dbReference type="ExpressionAtlas" id="A0A2K3D400">
    <property type="expression patterns" value="baseline"/>
</dbReference>
<evidence type="ECO:0008006" key="5">
    <source>
        <dbReference type="Google" id="ProtNLM"/>
    </source>
</evidence>